<comment type="caution">
    <text evidence="2">The sequence shown here is derived from an EMBL/GenBank/DDBJ whole genome shotgun (WGS) entry which is preliminary data.</text>
</comment>
<evidence type="ECO:0000256" key="1">
    <source>
        <dbReference type="SAM" id="MobiDB-lite"/>
    </source>
</evidence>
<evidence type="ECO:0000313" key="3">
    <source>
        <dbReference type="Proteomes" id="UP000017052"/>
    </source>
</evidence>
<accession>U2QCH2</accession>
<gene>
    <name evidence="2" type="ORF">HMPREF0682_0113</name>
</gene>
<feature type="region of interest" description="Disordered" evidence="1">
    <location>
        <begin position="1"/>
        <end position="23"/>
    </location>
</feature>
<keyword evidence="3" id="KW-1185">Reference proteome</keyword>
<name>U2QCH2_9ACTN</name>
<organism evidence="2 3">
    <name type="scientific">Propionibacterium acidifaciens F0233</name>
    <dbReference type="NCBI Taxonomy" id="553198"/>
    <lineage>
        <taxon>Bacteria</taxon>
        <taxon>Bacillati</taxon>
        <taxon>Actinomycetota</taxon>
        <taxon>Actinomycetes</taxon>
        <taxon>Propionibacteriales</taxon>
        <taxon>Propionibacteriaceae</taxon>
        <taxon>Propionibacterium</taxon>
    </lineage>
</organism>
<dbReference type="EMBL" id="ACVN02000081">
    <property type="protein sequence ID" value="ERK60545.1"/>
    <property type="molecule type" value="Genomic_DNA"/>
</dbReference>
<sequence length="118" mass="12225">MGEEGTGRWAVVTADQRASRSGPDRVPAALAALEPLADGFRLGFERTAGDEIQGLSADPGAIIDAVLVLLRLGDWHIGVGVGAVETPLPDFTRAARGPAYLAARRAVGRAGPDSPRLV</sequence>
<dbReference type="AlphaFoldDB" id="U2QCH2"/>
<protein>
    <submittedName>
        <fullName evidence="2">Uncharacterized protein</fullName>
    </submittedName>
</protein>
<evidence type="ECO:0000313" key="2">
    <source>
        <dbReference type="EMBL" id="ERK60545.1"/>
    </source>
</evidence>
<proteinExistence type="predicted"/>
<dbReference type="Proteomes" id="UP000017052">
    <property type="component" value="Unassembled WGS sequence"/>
</dbReference>
<reference evidence="2" key="1">
    <citation type="submission" date="2013-08" db="EMBL/GenBank/DDBJ databases">
        <authorList>
            <person name="Durkin A.S."/>
            <person name="Haft D.R."/>
            <person name="McCorrison J."/>
            <person name="Torralba M."/>
            <person name="Gillis M."/>
            <person name="Haft D.H."/>
            <person name="Methe B."/>
            <person name="Sutton G."/>
            <person name="Nelson K.E."/>
        </authorList>
    </citation>
    <scope>NUCLEOTIDE SEQUENCE [LARGE SCALE GENOMIC DNA]</scope>
    <source>
        <strain evidence="2">F0233</strain>
    </source>
</reference>
<feature type="non-terminal residue" evidence="2">
    <location>
        <position position="118"/>
    </location>
</feature>